<reference evidence="4 5" key="1">
    <citation type="submission" date="2024-04" db="EMBL/GenBank/DDBJ databases">
        <title>The reference genome of an endangered Asteraceae, Deinandra increscens subsp. villosa, native to the Central Coast of California.</title>
        <authorList>
            <person name="Guilliams M."/>
            <person name="Hasenstab-Lehman K."/>
            <person name="Meyer R."/>
            <person name="Mcevoy S."/>
        </authorList>
    </citation>
    <scope>NUCLEOTIDE SEQUENCE [LARGE SCALE GENOMIC DNA]</scope>
    <source>
        <tissue evidence="4">Leaf</tissue>
    </source>
</reference>
<organism evidence="4 5">
    <name type="scientific">Deinandra increscens subsp. villosa</name>
    <dbReference type="NCBI Taxonomy" id="3103831"/>
    <lineage>
        <taxon>Eukaryota</taxon>
        <taxon>Viridiplantae</taxon>
        <taxon>Streptophyta</taxon>
        <taxon>Embryophyta</taxon>
        <taxon>Tracheophyta</taxon>
        <taxon>Spermatophyta</taxon>
        <taxon>Magnoliopsida</taxon>
        <taxon>eudicotyledons</taxon>
        <taxon>Gunneridae</taxon>
        <taxon>Pentapetalae</taxon>
        <taxon>asterids</taxon>
        <taxon>campanulids</taxon>
        <taxon>Asterales</taxon>
        <taxon>Asteraceae</taxon>
        <taxon>Asteroideae</taxon>
        <taxon>Heliantheae alliance</taxon>
        <taxon>Madieae</taxon>
        <taxon>Madiinae</taxon>
        <taxon>Deinandra</taxon>
    </lineage>
</organism>
<dbReference type="EMBL" id="JBCNJP010000010">
    <property type="protein sequence ID" value="KAK9072330.1"/>
    <property type="molecule type" value="Genomic_DNA"/>
</dbReference>
<dbReference type="PROSITE" id="PS51473">
    <property type="entry name" value="GNK2"/>
    <property type="match status" value="2"/>
</dbReference>
<gene>
    <name evidence="4" type="ORF">SSX86_008763</name>
</gene>
<sequence length="230" mass="25253">MNYQNYEMRRFSNSTEQSENVITLVMVLGSDVSFNDGVFTMALCPPNIKVEACRECLNNTIPYLIKSCPKQKEGVAWTALAKVTCIVTYRDSSFSRGVPEWAWTSFSSPPNQTPTSAVDLEKGLNTLADKLKGAAAAGGIHQKFAFEKIAYGPGPKGSWPLYGYMQCTPNIGQDTCSKCLTDSTSAIHNCCSKTRRLAGIALGIHCYCWYAHSDFTPKTLPTVSFISLQT</sequence>
<keyword evidence="5" id="KW-1185">Reference proteome</keyword>
<dbReference type="Proteomes" id="UP001408789">
    <property type="component" value="Unassembled WGS sequence"/>
</dbReference>
<evidence type="ECO:0000313" key="4">
    <source>
        <dbReference type="EMBL" id="KAK9072330.1"/>
    </source>
</evidence>
<keyword evidence="1" id="KW-0732">Signal</keyword>
<evidence type="ECO:0000313" key="5">
    <source>
        <dbReference type="Proteomes" id="UP001408789"/>
    </source>
</evidence>
<evidence type="ECO:0000256" key="1">
    <source>
        <dbReference type="ARBA" id="ARBA00022729"/>
    </source>
</evidence>
<dbReference type="PANTHER" id="PTHR32099:SF109">
    <property type="entry name" value="GNK2-LIKE DOMAIN-CONTAINING PROTEIN"/>
    <property type="match status" value="1"/>
</dbReference>
<feature type="domain" description="Gnk2-homologous" evidence="3">
    <location>
        <begin position="100"/>
        <end position="215"/>
    </location>
</feature>
<proteinExistence type="predicted"/>
<accession>A0AAP0H746</accession>
<evidence type="ECO:0000259" key="3">
    <source>
        <dbReference type="PROSITE" id="PS51473"/>
    </source>
</evidence>
<dbReference type="AlphaFoldDB" id="A0AAP0H746"/>
<evidence type="ECO:0000256" key="2">
    <source>
        <dbReference type="ARBA" id="ARBA00022737"/>
    </source>
</evidence>
<comment type="caution">
    <text evidence="4">The sequence shown here is derived from an EMBL/GenBank/DDBJ whole genome shotgun (WGS) entry which is preliminary data.</text>
</comment>
<dbReference type="CDD" id="cd23509">
    <property type="entry name" value="Gnk2-like"/>
    <property type="match status" value="1"/>
</dbReference>
<dbReference type="Pfam" id="PF01657">
    <property type="entry name" value="Stress-antifung"/>
    <property type="match status" value="2"/>
</dbReference>
<feature type="domain" description="Gnk2-homologous" evidence="3">
    <location>
        <begin position="1"/>
        <end position="94"/>
    </location>
</feature>
<name>A0AAP0H746_9ASTR</name>
<keyword evidence="2" id="KW-0677">Repeat</keyword>
<dbReference type="PANTHER" id="PTHR32099">
    <property type="entry name" value="CYSTEINE-RICH REPEAT SECRETORY PROTEIN"/>
    <property type="match status" value="1"/>
</dbReference>
<dbReference type="InterPro" id="IPR002902">
    <property type="entry name" value="GNK2"/>
</dbReference>
<dbReference type="InterPro" id="IPR038408">
    <property type="entry name" value="GNK2_sf"/>
</dbReference>
<protein>
    <recommendedName>
        <fullName evidence="3">Gnk2-homologous domain-containing protein</fullName>
    </recommendedName>
</protein>
<dbReference type="Gene3D" id="3.30.430.20">
    <property type="entry name" value="Gnk2 domain, C-X8-C-X2-C motif"/>
    <property type="match status" value="2"/>
</dbReference>